<feature type="domain" description="Glutamine amidotransferase type-2" evidence="12">
    <location>
        <begin position="2"/>
        <end position="228"/>
    </location>
</feature>
<dbReference type="NCBIfam" id="TIGR01135">
    <property type="entry name" value="glmS"/>
    <property type="match status" value="1"/>
</dbReference>
<dbReference type="SUPFAM" id="SSF56235">
    <property type="entry name" value="N-terminal nucleophile aminohydrolases (Ntn hydrolases)"/>
    <property type="match status" value="1"/>
</dbReference>
<dbReference type="InterPro" id="IPR001347">
    <property type="entry name" value="SIS_dom"/>
</dbReference>
<feature type="active site" description="For Fru-6P isomerization activity" evidence="10">
    <location>
        <position position="616"/>
    </location>
</feature>
<evidence type="ECO:0000256" key="4">
    <source>
        <dbReference type="ARBA" id="ARBA00016090"/>
    </source>
</evidence>
<evidence type="ECO:0000256" key="11">
    <source>
        <dbReference type="SAM" id="Phobius"/>
    </source>
</evidence>
<dbReference type="GO" id="GO:0097367">
    <property type="term" value="F:carbohydrate derivative binding"/>
    <property type="evidence" value="ECO:0007669"/>
    <property type="project" value="InterPro"/>
</dbReference>
<keyword evidence="11" id="KW-0812">Transmembrane</keyword>
<dbReference type="GO" id="GO:0046349">
    <property type="term" value="P:amino sugar biosynthetic process"/>
    <property type="evidence" value="ECO:0007669"/>
    <property type="project" value="UniProtKB-ARBA"/>
</dbReference>
<keyword evidence="8" id="KW-0677">Repeat</keyword>
<dbReference type="EMBL" id="LCJQ01000027">
    <property type="protein sequence ID" value="KKT80712.1"/>
    <property type="molecule type" value="Genomic_DNA"/>
</dbReference>
<organism evidence="14 15">
    <name type="scientific">Candidatus Azambacteria bacterium GW2011_GWA1_44_9</name>
    <dbReference type="NCBI Taxonomy" id="1618610"/>
    <lineage>
        <taxon>Bacteria</taxon>
        <taxon>Candidatus Azamiibacteriota</taxon>
    </lineage>
</organism>
<dbReference type="GO" id="GO:0005829">
    <property type="term" value="C:cytosol"/>
    <property type="evidence" value="ECO:0007669"/>
    <property type="project" value="TreeGrafter"/>
</dbReference>
<dbReference type="CDD" id="cd05009">
    <property type="entry name" value="SIS_GlmS_GlmD_2"/>
    <property type="match status" value="1"/>
</dbReference>
<dbReference type="CDD" id="cd05008">
    <property type="entry name" value="SIS_GlmS_GlmD_1"/>
    <property type="match status" value="1"/>
</dbReference>
<dbReference type="InterPro" id="IPR017932">
    <property type="entry name" value="GATase_2_dom"/>
</dbReference>
<evidence type="ECO:0000256" key="2">
    <source>
        <dbReference type="ARBA" id="ARBA00004496"/>
    </source>
</evidence>
<dbReference type="GO" id="GO:0005975">
    <property type="term" value="P:carbohydrate metabolic process"/>
    <property type="evidence" value="ECO:0007669"/>
    <property type="project" value="UniProtKB-UniRule"/>
</dbReference>
<evidence type="ECO:0000256" key="10">
    <source>
        <dbReference type="HAMAP-Rule" id="MF_00164"/>
    </source>
</evidence>
<reference evidence="14 15" key="1">
    <citation type="journal article" date="2015" name="Nature">
        <title>rRNA introns, odd ribosomes, and small enigmatic genomes across a large radiation of phyla.</title>
        <authorList>
            <person name="Brown C.T."/>
            <person name="Hug L.A."/>
            <person name="Thomas B.C."/>
            <person name="Sharon I."/>
            <person name="Castelle C.J."/>
            <person name="Singh A."/>
            <person name="Wilkins M.J."/>
            <person name="Williams K.H."/>
            <person name="Banfield J.F."/>
        </authorList>
    </citation>
    <scope>NUCLEOTIDE SEQUENCE [LARGE SCALE GENOMIC DNA]</scope>
</reference>
<sequence length="621" mass="68478">MCGIIGYIGKEKAIPILIDGLKRLEYRGYDSAGVAVFNNGKISLARAKGRISELEKKVPINWNGHIGIAHTRWATHGEPSEINAHPHPDCRGKVFVCHNGIIENYKELKENLILRGHKFKSGTDTEVLSHLIEENLRYGPELSVVKSLGLVKGTYGLAVIFTDYPDRIIAARNSSPLVIGIGRNEHLIASDASAILSRTKNVIYMKAVLKRDNIKLFDIAKALKFKDLNISGRKETLDWDIDDIQKGGQPHFMLKEIFEQPDSILNSFRGRLLKKEGDVKLGGLESIKNKLKKVNRIIITGCGTAYLAGMIGRLMIEELSGIPCEVELASELRYRNPPADGQNLAMVAVSQSGETADTLAATRLFKKRGVLTLGIVNVVGSTIARETDAGVYNHAGPEIGVASTKAFTSQLTIFALLAVFLGRQNGRLSLKEGKVAVKEIEKLPNLVREILKRDKKIKELAEKYSAKGGSASGRKDYNNFLYIGRKYNFPTALEGALKLKEISYIHAEGYGAGEMKHGPIALIDENFPTIAVAPSDSVYSKMISNMEEIKARRGKIVVIATEGNEEIKSIADDWLYIPKILEMLTPILSVITLQLFAYYMGVLRGIDVDKPRNLAKSVTVE</sequence>
<comment type="subunit">
    <text evidence="10">Homodimer.</text>
</comment>
<dbReference type="SUPFAM" id="SSF53697">
    <property type="entry name" value="SIS domain"/>
    <property type="match status" value="1"/>
</dbReference>
<dbReference type="CDD" id="cd00714">
    <property type="entry name" value="GFAT"/>
    <property type="match status" value="1"/>
</dbReference>
<dbReference type="InterPro" id="IPR046348">
    <property type="entry name" value="SIS_dom_sf"/>
</dbReference>
<keyword evidence="11" id="KW-0472">Membrane</keyword>
<keyword evidence="5 10" id="KW-0963">Cytoplasm</keyword>
<evidence type="ECO:0000256" key="8">
    <source>
        <dbReference type="ARBA" id="ARBA00022737"/>
    </source>
</evidence>
<accession>A0A0G1MIR5</accession>
<evidence type="ECO:0000313" key="15">
    <source>
        <dbReference type="Proteomes" id="UP000034595"/>
    </source>
</evidence>
<dbReference type="GO" id="GO:0006047">
    <property type="term" value="P:UDP-N-acetylglucosamine metabolic process"/>
    <property type="evidence" value="ECO:0007669"/>
    <property type="project" value="TreeGrafter"/>
</dbReference>
<keyword evidence="6 10" id="KW-0032">Aminotransferase</keyword>
<gene>
    <name evidence="10" type="primary">glmS</name>
    <name evidence="14" type="ORF">UW78_C0027G0004</name>
</gene>
<dbReference type="AlphaFoldDB" id="A0A0G1MIR5"/>
<evidence type="ECO:0000256" key="9">
    <source>
        <dbReference type="ARBA" id="ARBA00022962"/>
    </source>
</evidence>
<dbReference type="FunFam" id="3.60.20.10:FF:000006">
    <property type="entry name" value="Glutamine--fructose-6-phosphate aminotransferase [isomerizing]"/>
    <property type="match status" value="1"/>
</dbReference>
<dbReference type="InterPro" id="IPR005855">
    <property type="entry name" value="GFAT"/>
</dbReference>
<evidence type="ECO:0000256" key="7">
    <source>
        <dbReference type="ARBA" id="ARBA00022679"/>
    </source>
</evidence>
<dbReference type="EC" id="2.6.1.16" evidence="3 10"/>
<dbReference type="Pfam" id="PF01380">
    <property type="entry name" value="SIS"/>
    <property type="match status" value="2"/>
</dbReference>
<dbReference type="InterPro" id="IPR035490">
    <property type="entry name" value="GlmS/FrlB_SIS"/>
</dbReference>
<dbReference type="PROSITE" id="PS51464">
    <property type="entry name" value="SIS"/>
    <property type="match status" value="2"/>
</dbReference>
<dbReference type="Gene3D" id="3.60.20.10">
    <property type="entry name" value="Glutamine Phosphoribosylpyrophosphate, subunit 1, domain 1"/>
    <property type="match status" value="1"/>
</dbReference>
<dbReference type="HAMAP" id="MF_00164">
    <property type="entry name" value="GlmS"/>
    <property type="match status" value="1"/>
</dbReference>
<dbReference type="GO" id="GO:0006002">
    <property type="term" value="P:fructose 6-phosphate metabolic process"/>
    <property type="evidence" value="ECO:0007669"/>
    <property type="project" value="TreeGrafter"/>
</dbReference>
<dbReference type="GO" id="GO:0004360">
    <property type="term" value="F:glutamine-fructose-6-phosphate transaminase (isomerizing) activity"/>
    <property type="evidence" value="ECO:0007669"/>
    <property type="project" value="UniProtKB-UniRule"/>
</dbReference>
<evidence type="ECO:0000256" key="5">
    <source>
        <dbReference type="ARBA" id="ARBA00022490"/>
    </source>
</evidence>
<evidence type="ECO:0000259" key="12">
    <source>
        <dbReference type="PROSITE" id="PS51278"/>
    </source>
</evidence>
<feature type="domain" description="SIS" evidence="13">
    <location>
        <begin position="287"/>
        <end position="427"/>
    </location>
</feature>
<dbReference type="PROSITE" id="PS51278">
    <property type="entry name" value="GATASE_TYPE_2"/>
    <property type="match status" value="1"/>
</dbReference>
<protein>
    <recommendedName>
        <fullName evidence="4 10">Glutamine--fructose-6-phosphate aminotransferase [isomerizing]</fullName>
        <ecNumber evidence="3 10">2.6.1.16</ecNumber>
    </recommendedName>
    <alternativeName>
        <fullName evidence="10">D-fructose-6-phosphate amidotransferase</fullName>
    </alternativeName>
    <alternativeName>
        <fullName evidence="10">GFAT</fullName>
    </alternativeName>
    <alternativeName>
        <fullName evidence="10">Glucosamine-6-phosphate synthase</fullName>
    </alternativeName>
    <alternativeName>
        <fullName evidence="10">Hexosephosphate aminotransferase</fullName>
    </alternativeName>
    <alternativeName>
        <fullName evidence="10">L-glutamine--D-fructose-6-phosphate amidotransferase</fullName>
    </alternativeName>
</protein>
<keyword evidence="11" id="KW-1133">Transmembrane helix</keyword>
<dbReference type="Proteomes" id="UP000034595">
    <property type="component" value="Unassembled WGS sequence"/>
</dbReference>
<evidence type="ECO:0000256" key="3">
    <source>
        <dbReference type="ARBA" id="ARBA00012916"/>
    </source>
</evidence>
<dbReference type="FunFam" id="3.40.50.10490:FF:000001">
    <property type="entry name" value="Glutamine--fructose-6-phosphate aminotransferase [isomerizing]"/>
    <property type="match status" value="1"/>
</dbReference>
<evidence type="ECO:0000256" key="1">
    <source>
        <dbReference type="ARBA" id="ARBA00001031"/>
    </source>
</evidence>
<proteinExistence type="inferred from homology"/>
<name>A0A0G1MIR5_9BACT</name>
<dbReference type="Pfam" id="PF13522">
    <property type="entry name" value="GATase_6"/>
    <property type="match status" value="1"/>
</dbReference>
<comment type="catalytic activity">
    <reaction evidence="1 10">
        <text>D-fructose 6-phosphate + L-glutamine = D-glucosamine 6-phosphate + L-glutamate</text>
        <dbReference type="Rhea" id="RHEA:13237"/>
        <dbReference type="ChEBI" id="CHEBI:29985"/>
        <dbReference type="ChEBI" id="CHEBI:58359"/>
        <dbReference type="ChEBI" id="CHEBI:58725"/>
        <dbReference type="ChEBI" id="CHEBI:61527"/>
        <dbReference type="EC" id="2.6.1.16"/>
    </reaction>
</comment>
<dbReference type="Gene3D" id="3.40.50.10490">
    <property type="entry name" value="Glucose-6-phosphate isomerase like protein, domain 1"/>
    <property type="match status" value="2"/>
</dbReference>
<evidence type="ECO:0000256" key="6">
    <source>
        <dbReference type="ARBA" id="ARBA00022576"/>
    </source>
</evidence>
<comment type="function">
    <text evidence="10">Catalyzes the first step in hexosamine metabolism, converting fructose-6P into glucosamine-6P using glutamine as a nitrogen source.</text>
</comment>
<comment type="caution">
    <text evidence="14">The sequence shown here is derived from an EMBL/GenBank/DDBJ whole genome shotgun (WGS) entry which is preliminary data.</text>
</comment>
<dbReference type="GO" id="GO:0006487">
    <property type="term" value="P:protein N-linked glycosylation"/>
    <property type="evidence" value="ECO:0007669"/>
    <property type="project" value="TreeGrafter"/>
</dbReference>
<keyword evidence="9" id="KW-0315">Glutamine amidotransferase</keyword>
<dbReference type="NCBIfam" id="NF001484">
    <property type="entry name" value="PRK00331.1"/>
    <property type="match status" value="1"/>
</dbReference>
<evidence type="ECO:0000259" key="13">
    <source>
        <dbReference type="PROSITE" id="PS51464"/>
    </source>
</evidence>
<comment type="subcellular location">
    <subcellularLocation>
        <location evidence="2 10">Cytoplasm</location>
    </subcellularLocation>
</comment>
<feature type="active site" description="Nucleophile; for GATase activity" evidence="10">
    <location>
        <position position="2"/>
    </location>
</feature>
<dbReference type="PANTHER" id="PTHR10937">
    <property type="entry name" value="GLUCOSAMINE--FRUCTOSE-6-PHOSPHATE AMINOTRANSFERASE, ISOMERIZING"/>
    <property type="match status" value="1"/>
</dbReference>
<feature type="domain" description="SIS" evidence="13">
    <location>
        <begin position="460"/>
        <end position="611"/>
    </location>
</feature>
<dbReference type="InterPro" id="IPR047084">
    <property type="entry name" value="GFAT_N"/>
</dbReference>
<keyword evidence="7 10" id="KW-0808">Transferase</keyword>
<dbReference type="FunFam" id="3.40.50.10490:FF:000002">
    <property type="entry name" value="Glutamine--fructose-6-phosphate aminotransferase [isomerizing]"/>
    <property type="match status" value="1"/>
</dbReference>
<dbReference type="PATRIC" id="fig|1618610.3.peg.734"/>
<feature type="initiator methionine" description="Removed" evidence="10">
    <location>
        <position position="1"/>
    </location>
</feature>
<dbReference type="PANTHER" id="PTHR10937:SF0">
    <property type="entry name" value="GLUTAMINE--FRUCTOSE-6-PHOSPHATE TRANSAMINASE (ISOMERIZING)"/>
    <property type="match status" value="1"/>
</dbReference>
<evidence type="ECO:0000313" key="14">
    <source>
        <dbReference type="EMBL" id="KKT80712.1"/>
    </source>
</evidence>
<dbReference type="InterPro" id="IPR035466">
    <property type="entry name" value="GlmS/AgaS_SIS"/>
</dbReference>
<dbReference type="InterPro" id="IPR029055">
    <property type="entry name" value="Ntn_hydrolases_N"/>
</dbReference>
<feature type="transmembrane region" description="Helical" evidence="11">
    <location>
        <begin position="583"/>
        <end position="602"/>
    </location>
</feature>